<accession>A0AAD8V876</accession>
<gene>
    <name evidence="1" type="ORF">LY79DRAFT_321973</name>
</gene>
<comment type="caution">
    <text evidence="1">The sequence shown here is derived from an EMBL/GenBank/DDBJ whole genome shotgun (WGS) entry which is preliminary data.</text>
</comment>
<dbReference type="Proteomes" id="UP001230504">
    <property type="component" value="Unassembled WGS sequence"/>
</dbReference>
<proteinExistence type="predicted"/>
<dbReference type="AlphaFoldDB" id="A0AAD8V876"/>
<evidence type="ECO:0000313" key="2">
    <source>
        <dbReference type="Proteomes" id="UP001230504"/>
    </source>
</evidence>
<dbReference type="RefSeq" id="XP_060418663.1">
    <property type="nucleotide sequence ID" value="XM_060552417.1"/>
</dbReference>
<reference evidence="1" key="1">
    <citation type="submission" date="2021-06" db="EMBL/GenBank/DDBJ databases">
        <title>Comparative genomics, transcriptomics and evolutionary studies reveal genomic signatures of adaptation to plant cell wall in hemibiotrophic fungi.</title>
        <authorList>
            <consortium name="DOE Joint Genome Institute"/>
            <person name="Baroncelli R."/>
            <person name="Diaz J.F."/>
            <person name="Benocci T."/>
            <person name="Peng M."/>
            <person name="Battaglia E."/>
            <person name="Haridas S."/>
            <person name="Andreopoulos W."/>
            <person name="Labutti K."/>
            <person name="Pangilinan J."/>
            <person name="Floch G.L."/>
            <person name="Makela M.R."/>
            <person name="Henrissat B."/>
            <person name="Grigoriev I.V."/>
            <person name="Crouch J.A."/>
            <person name="De Vries R.P."/>
            <person name="Sukno S.A."/>
            <person name="Thon M.R."/>
        </authorList>
    </citation>
    <scope>NUCLEOTIDE SEQUENCE</scope>
    <source>
        <strain evidence="1">CBS 125086</strain>
    </source>
</reference>
<dbReference type="EMBL" id="JAHLJV010000006">
    <property type="protein sequence ID" value="KAK1597917.1"/>
    <property type="molecule type" value="Genomic_DNA"/>
</dbReference>
<keyword evidence="2" id="KW-1185">Reference proteome</keyword>
<dbReference type="GeneID" id="85436657"/>
<organism evidence="1 2">
    <name type="scientific">Colletotrichum navitas</name>
    <dbReference type="NCBI Taxonomy" id="681940"/>
    <lineage>
        <taxon>Eukaryota</taxon>
        <taxon>Fungi</taxon>
        <taxon>Dikarya</taxon>
        <taxon>Ascomycota</taxon>
        <taxon>Pezizomycotina</taxon>
        <taxon>Sordariomycetes</taxon>
        <taxon>Hypocreomycetidae</taxon>
        <taxon>Glomerellales</taxon>
        <taxon>Glomerellaceae</taxon>
        <taxon>Colletotrichum</taxon>
        <taxon>Colletotrichum graminicola species complex</taxon>
    </lineage>
</organism>
<protein>
    <submittedName>
        <fullName evidence="1">Uncharacterized protein</fullName>
    </submittedName>
</protein>
<name>A0AAD8V876_9PEZI</name>
<evidence type="ECO:0000313" key="1">
    <source>
        <dbReference type="EMBL" id="KAK1597917.1"/>
    </source>
</evidence>
<sequence>MEFCCGCIKGTGGCLVLDISAFVALSSPAHAVAGTNRLYESGSMRAKDEGIPRSNTKRSCQGLFGFPTRHVVIALLHHCSDLHLRREATRRSCQWPRWTYFCILGACGRLLRHVDRVSSVGLQAEGTVTPPQISHV</sequence>